<keyword evidence="7" id="KW-0496">Mitochondrion</keyword>
<feature type="transmembrane region" description="Helical" evidence="9">
    <location>
        <begin position="152"/>
        <end position="171"/>
    </location>
</feature>
<evidence type="ECO:0000256" key="2">
    <source>
        <dbReference type="ARBA" id="ARBA00004448"/>
    </source>
</evidence>
<accession>A0A6M2DNT1</accession>
<name>A0A6M2DNT1_XENCH</name>
<dbReference type="GO" id="GO:0007007">
    <property type="term" value="P:inner mitochondrial membrane organization"/>
    <property type="evidence" value="ECO:0007669"/>
    <property type="project" value="TreeGrafter"/>
</dbReference>
<evidence type="ECO:0000256" key="4">
    <source>
        <dbReference type="ARBA" id="ARBA00022692"/>
    </source>
</evidence>
<dbReference type="EMBL" id="GIIL01003614">
    <property type="protein sequence ID" value="NOV47340.1"/>
    <property type="molecule type" value="Transcribed_RNA"/>
</dbReference>
<dbReference type="Pfam" id="PF14972">
    <property type="entry name" value="Mito_morph_reg"/>
    <property type="match status" value="1"/>
</dbReference>
<comment type="function">
    <text evidence="1">Plays a role in mitochondrial morphogenesis.</text>
</comment>
<evidence type="ECO:0000256" key="8">
    <source>
        <dbReference type="ARBA" id="ARBA00023136"/>
    </source>
</evidence>
<evidence type="ECO:0000313" key="10">
    <source>
        <dbReference type="EMBL" id="NOV47340.1"/>
    </source>
</evidence>
<dbReference type="GO" id="GO:0005743">
    <property type="term" value="C:mitochondrial inner membrane"/>
    <property type="evidence" value="ECO:0007669"/>
    <property type="project" value="UniProtKB-SubCell"/>
</dbReference>
<evidence type="ECO:0000256" key="6">
    <source>
        <dbReference type="ARBA" id="ARBA00022989"/>
    </source>
</evidence>
<sequence length="175" mass="19701">MTGDDNFQGHQSSIVVIREVYESENAYEVFEVELERALDAGYHTIIIEPTRLGDETGRWISVGNCLHKTAVLSGLGAIGFGILCPNRPLIITPLAVVSWFCTALYTVSWQFDPCCYYQVEKNPGKLSKIPVLSTLQSNNPTILVRKNIKRRIILHSTVTSIAAVFCFWRIYDAFK</sequence>
<evidence type="ECO:0000256" key="5">
    <source>
        <dbReference type="ARBA" id="ARBA00022792"/>
    </source>
</evidence>
<evidence type="ECO:0000256" key="9">
    <source>
        <dbReference type="SAM" id="Phobius"/>
    </source>
</evidence>
<dbReference type="AlphaFoldDB" id="A0A6M2DNT1"/>
<comment type="similarity">
    <text evidence="3">Belongs to the TMEM11 family.</text>
</comment>
<keyword evidence="6 9" id="KW-1133">Transmembrane helix</keyword>
<evidence type="ECO:0000256" key="7">
    <source>
        <dbReference type="ARBA" id="ARBA00023128"/>
    </source>
</evidence>
<evidence type="ECO:0000256" key="3">
    <source>
        <dbReference type="ARBA" id="ARBA00006060"/>
    </source>
</evidence>
<evidence type="ECO:0000256" key="1">
    <source>
        <dbReference type="ARBA" id="ARBA00002812"/>
    </source>
</evidence>
<dbReference type="PANTHER" id="PTHR15099:SF2">
    <property type="entry name" value="TRANSMEMBRANE PROTEIN 11, MITOCHONDRIAL"/>
    <property type="match status" value="1"/>
</dbReference>
<keyword evidence="8 9" id="KW-0472">Membrane</keyword>
<organism evidence="10">
    <name type="scientific">Xenopsylla cheopis</name>
    <name type="common">Oriental rat flea</name>
    <name type="synonym">Pulex cheopis</name>
    <dbReference type="NCBI Taxonomy" id="163159"/>
    <lineage>
        <taxon>Eukaryota</taxon>
        <taxon>Metazoa</taxon>
        <taxon>Ecdysozoa</taxon>
        <taxon>Arthropoda</taxon>
        <taxon>Hexapoda</taxon>
        <taxon>Insecta</taxon>
        <taxon>Pterygota</taxon>
        <taxon>Neoptera</taxon>
        <taxon>Endopterygota</taxon>
        <taxon>Siphonaptera</taxon>
        <taxon>Pulicidae</taxon>
        <taxon>Xenopsyllinae</taxon>
        <taxon>Xenopsylla</taxon>
    </lineage>
</organism>
<reference evidence="10" key="1">
    <citation type="submission" date="2020-03" db="EMBL/GenBank/DDBJ databases">
        <title>Transcriptomic Profiling of the Digestive Tract of the Rat Flea, Xenopsylla cheopis, Following Blood Feeding and Infection with Yersinia pestis.</title>
        <authorList>
            <person name="Bland D.M."/>
            <person name="Martens C.A."/>
            <person name="Virtaneva K."/>
            <person name="Kanakabandi K."/>
            <person name="Long D."/>
            <person name="Rosenke R."/>
            <person name="Saturday G.A."/>
            <person name="Hoyt F.H."/>
            <person name="Bruno D.P."/>
            <person name="Ribeiro J.M.C."/>
            <person name="Hinnebusch J."/>
        </authorList>
    </citation>
    <scope>NUCLEOTIDE SEQUENCE</scope>
</reference>
<dbReference type="PANTHER" id="PTHR15099">
    <property type="entry name" value="PROTEIN PM1"/>
    <property type="match status" value="1"/>
</dbReference>
<comment type="subcellular location">
    <subcellularLocation>
        <location evidence="2">Mitochondrion inner membrane</location>
        <topology evidence="2">Multi-pass membrane protein</topology>
    </subcellularLocation>
</comment>
<proteinExistence type="inferred from homology"/>
<dbReference type="InterPro" id="IPR026120">
    <property type="entry name" value="TMEM11"/>
</dbReference>
<keyword evidence="4 9" id="KW-0812">Transmembrane</keyword>
<protein>
    <submittedName>
        <fullName evidence="10">Putative mitochondrial morphoproteinsis regulator</fullName>
    </submittedName>
</protein>
<keyword evidence="5" id="KW-0999">Mitochondrion inner membrane</keyword>